<evidence type="ECO:0000256" key="3">
    <source>
        <dbReference type="ARBA" id="ARBA00023163"/>
    </source>
</evidence>
<name>K6VU06_9ACTN</name>
<protein>
    <submittedName>
        <fullName evidence="6">Putative TetR family transcriptional regulator</fullName>
    </submittedName>
</protein>
<dbReference type="InterPro" id="IPR036271">
    <property type="entry name" value="Tet_transcr_reg_TetR-rel_C_sf"/>
</dbReference>
<dbReference type="Gene3D" id="1.10.357.10">
    <property type="entry name" value="Tetracycline Repressor, domain 2"/>
    <property type="match status" value="1"/>
</dbReference>
<keyword evidence="7" id="KW-1185">Reference proteome</keyword>
<keyword evidence="2 4" id="KW-0238">DNA-binding</keyword>
<evidence type="ECO:0000256" key="1">
    <source>
        <dbReference type="ARBA" id="ARBA00023015"/>
    </source>
</evidence>
<dbReference type="InterPro" id="IPR050109">
    <property type="entry name" value="HTH-type_TetR-like_transc_reg"/>
</dbReference>
<dbReference type="STRING" id="1108045.GORHZ_098_00130"/>
<accession>K6VU06</accession>
<gene>
    <name evidence="6" type="ORF">GORHZ_098_00130</name>
</gene>
<evidence type="ECO:0000259" key="5">
    <source>
        <dbReference type="PROSITE" id="PS50977"/>
    </source>
</evidence>
<dbReference type="InterPro" id="IPR011075">
    <property type="entry name" value="TetR_C"/>
</dbReference>
<evidence type="ECO:0000313" key="7">
    <source>
        <dbReference type="Proteomes" id="UP000008363"/>
    </source>
</evidence>
<dbReference type="GO" id="GO:0003700">
    <property type="term" value="F:DNA-binding transcription factor activity"/>
    <property type="evidence" value="ECO:0007669"/>
    <property type="project" value="TreeGrafter"/>
</dbReference>
<dbReference type="SUPFAM" id="SSF46689">
    <property type="entry name" value="Homeodomain-like"/>
    <property type="match status" value="1"/>
</dbReference>
<dbReference type="Proteomes" id="UP000008363">
    <property type="component" value="Unassembled WGS sequence"/>
</dbReference>
<comment type="caution">
    <text evidence="6">The sequence shown here is derived from an EMBL/GenBank/DDBJ whole genome shotgun (WGS) entry which is preliminary data.</text>
</comment>
<feature type="DNA-binding region" description="H-T-H motif" evidence="4">
    <location>
        <begin position="27"/>
        <end position="46"/>
    </location>
</feature>
<reference evidence="6 7" key="1">
    <citation type="submission" date="2012-08" db="EMBL/GenBank/DDBJ databases">
        <title>Whole genome shotgun sequence of Gordonia rhizosphera NBRC 16068.</title>
        <authorList>
            <person name="Takarada H."/>
            <person name="Isaki S."/>
            <person name="Hosoyama A."/>
            <person name="Tsuchikane K."/>
            <person name="Katsumata H."/>
            <person name="Baba S."/>
            <person name="Ohji S."/>
            <person name="Yamazaki S."/>
            <person name="Fujita N."/>
        </authorList>
    </citation>
    <scope>NUCLEOTIDE SEQUENCE [LARGE SCALE GENOMIC DNA]</scope>
    <source>
        <strain evidence="6 7">NBRC 16068</strain>
    </source>
</reference>
<dbReference type="OrthoDB" id="9796019at2"/>
<dbReference type="AlphaFoldDB" id="K6VU06"/>
<dbReference type="PANTHER" id="PTHR30055">
    <property type="entry name" value="HTH-TYPE TRANSCRIPTIONAL REGULATOR RUTR"/>
    <property type="match status" value="1"/>
</dbReference>
<keyword evidence="3" id="KW-0804">Transcription</keyword>
<dbReference type="GO" id="GO:0000976">
    <property type="term" value="F:transcription cis-regulatory region binding"/>
    <property type="evidence" value="ECO:0007669"/>
    <property type="project" value="TreeGrafter"/>
</dbReference>
<feature type="domain" description="HTH tetR-type" evidence="5">
    <location>
        <begin position="4"/>
        <end position="64"/>
    </location>
</feature>
<dbReference type="eggNOG" id="COG1309">
    <property type="taxonomic scope" value="Bacteria"/>
</dbReference>
<dbReference type="InterPro" id="IPR009057">
    <property type="entry name" value="Homeodomain-like_sf"/>
</dbReference>
<proteinExistence type="predicted"/>
<evidence type="ECO:0000313" key="6">
    <source>
        <dbReference type="EMBL" id="GAB90365.1"/>
    </source>
</evidence>
<evidence type="ECO:0000256" key="4">
    <source>
        <dbReference type="PROSITE-ProRule" id="PRU00335"/>
    </source>
</evidence>
<evidence type="ECO:0000256" key="2">
    <source>
        <dbReference type="ARBA" id="ARBA00023125"/>
    </source>
</evidence>
<dbReference type="Pfam" id="PF00440">
    <property type="entry name" value="TetR_N"/>
    <property type="match status" value="1"/>
</dbReference>
<dbReference type="PROSITE" id="PS50977">
    <property type="entry name" value="HTH_TETR_2"/>
    <property type="match status" value="1"/>
</dbReference>
<dbReference type="RefSeq" id="WP_006333091.1">
    <property type="nucleotide sequence ID" value="NZ_BAHC01000098.1"/>
</dbReference>
<dbReference type="EMBL" id="BAHC01000098">
    <property type="protein sequence ID" value="GAB90365.1"/>
    <property type="molecule type" value="Genomic_DNA"/>
</dbReference>
<dbReference type="Gene3D" id="1.10.10.60">
    <property type="entry name" value="Homeodomain-like"/>
    <property type="match status" value="1"/>
</dbReference>
<organism evidence="6 7">
    <name type="scientific">Gordonia rhizosphera NBRC 16068</name>
    <dbReference type="NCBI Taxonomy" id="1108045"/>
    <lineage>
        <taxon>Bacteria</taxon>
        <taxon>Bacillati</taxon>
        <taxon>Actinomycetota</taxon>
        <taxon>Actinomycetes</taxon>
        <taxon>Mycobacteriales</taxon>
        <taxon>Gordoniaceae</taxon>
        <taxon>Gordonia</taxon>
    </lineage>
</organism>
<keyword evidence="1" id="KW-0805">Transcription regulation</keyword>
<dbReference type="SUPFAM" id="SSF48498">
    <property type="entry name" value="Tetracyclin repressor-like, C-terminal domain"/>
    <property type="match status" value="1"/>
</dbReference>
<dbReference type="PANTHER" id="PTHR30055:SF234">
    <property type="entry name" value="HTH-TYPE TRANSCRIPTIONAL REGULATOR BETI"/>
    <property type="match status" value="1"/>
</dbReference>
<dbReference type="Pfam" id="PF16859">
    <property type="entry name" value="TetR_C_11"/>
    <property type="match status" value="1"/>
</dbReference>
<dbReference type="InterPro" id="IPR001647">
    <property type="entry name" value="HTH_TetR"/>
</dbReference>
<dbReference type="PRINTS" id="PR00455">
    <property type="entry name" value="HTHTETR"/>
</dbReference>
<sequence>MATTESGTKIMSSTLELLRSGGPDAVTIESVAKHSGVARTTIYRRYRNREEMLTDALVAVGVPDPPPPDMPGEQRMRWVIRRSAAMVFDGIGCGGFAALLTDTDPEFSTLFRRVLATHRRVLENVLEEGIAAGTIRHDLDPDTLIDGVVGALVAERARTGTIAPGWEERAVDTFRSTVLP</sequence>